<keyword evidence="5 6" id="KW-0472">Membrane</keyword>
<dbReference type="PROSITE" id="PS50850">
    <property type="entry name" value="MFS"/>
    <property type="match status" value="1"/>
</dbReference>
<feature type="transmembrane region" description="Helical" evidence="6">
    <location>
        <begin position="131"/>
        <end position="151"/>
    </location>
</feature>
<evidence type="ECO:0000256" key="1">
    <source>
        <dbReference type="ARBA" id="ARBA00004651"/>
    </source>
</evidence>
<feature type="transmembrane region" description="Helical" evidence="6">
    <location>
        <begin position="352"/>
        <end position="370"/>
    </location>
</feature>
<evidence type="ECO:0000256" key="6">
    <source>
        <dbReference type="SAM" id="Phobius"/>
    </source>
</evidence>
<keyword evidence="3 6" id="KW-0812">Transmembrane</keyword>
<evidence type="ECO:0000256" key="5">
    <source>
        <dbReference type="ARBA" id="ARBA00023136"/>
    </source>
</evidence>
<feature type="transmembrane region" description="Helical" evidence="6">
    <location>
        <begin position="258"/>
        <end position="275"/>
    </location>
</feature>
<feature type="transmembrane region" description="Helical" evidence="6">
    <location>
        <begin position="376"/>
        <end position="396"/>
    </location>
</feature>
<reference evidence="8 9" key="1">
    <citation type="submission" date="2019-10" db="EMBL/GenBank/DDBJ databases">
        <title>Streptomyces smaragdinus sp. nov. and Streptomyces fabii sp. nov., isolated from the gut of fungus growing-termite Macrotermes natalensis.</title>
        <authorList>
            <person name="Schwitalla J."/>
            <person name="Benndorf R."/>
            <person name="Martin K."/>
            <person name="De Beer W."/>
            <person name="Kaster A.-K."/>
            <person name="Vollmers J."/>
            <person name="Poulsen M."/>
            <person name="Beemelmanns C."/>
        </authorList>
    </citation>
    <scope>NUCLEOTIDE SEQUENCE [LARGE SCALE GENOMIC DNA]</scope>
    <source>
        <strain evidence="8 9">RB5</strain>
    </source>
</reference>
<dbReference type="CDD" id="cd06173">
    <property type="entry name" value="MFS_MefA_like"/>
    <property type="match status" value="1"/>
</dbReference>
<dbReference type="Pfam" id="PF07690">
    <property type="entry name" value="MFS_1"/>
    <property type="match status" value="1"/>
</dbReference>
<comment type="caution">
    <text evidence="8">The sequence shown here is derived from an EMBL/GenBank/DDBJ whole genome shotgun (WGS) entry which is preliminary data.</text>
</comment>
<evidence type="ECO:0000313" key="8">
    <source>
        <dbReference type="EMBL" id="MQY16259.1"/>
    </source>
</evidence>
<dbReference type="RefSeq" id="WP_153457041.1">
    <property type="nucleotide sequence ID" value="NZ_WEGJ01000049.1"/>
</dbReference>
<feature type="domain" description="Major facilitator superfamily (MFS) profile" evidence="7">
    <location>
        <begin position="220"/>
        <end position="422"/>
    </location>
</feature>
<protein>
    <recommendedName>
        <fullName evidence="7">Major facilitator superfamily (MFS) profile domain-containing protein</fullName>
    </recommendedName>
</protein>
<comment type="subcellular location">
    <subcellularLocation>
        <location evidence="1">Cell membrane</location>
        <topology evidence="1">Multi-pass membrane protein</topology>
    </subcellularLocation>
</comment>
<evidence type="ECO:0000259" key="7">
    <source>
        <dbReference type="PROSITE" id="PS50850"/>
    </source>
</evidence>
<dbReference type="PANTHER" id="PTHR23513:SF6">
    <property type="entry name" value="MAJOR FACILITATOR SUPERFAMILY ASSOCIATED DOMAIN-CONTAINING PROTEIN"/>
    <property type="match status" value="1"/>
</dbReference>
<evidence type="ECO:0000256" key="4">
    <source>
        <dbReference type="ARBA" id="ARBA00022989"/>
    </source>
</evidence>
<feature type="transmembrane region" description="Helical" evidence="6">
    <location>
        <begin position="287"/>
        <end position="305"/>
    </location>
</feature>
<organism evidence="8 9">
    <name type="scientific">Streptomyces smaragdinus</name>
    <dbReference type="NCBI Taxonomy" id="2585196"/>
    <lineage>
        <taxon>Bacteria</taxon>
        <taxon>Bacillati</taxon>
        <taxon>Actinomycetota</taxon>
        <taxon>Actinomycetes</taxon>
        <taxon>Kitasatosporales</taxon>
        <taxon>Streptomycetaceae</taxon>
        <taxon>Streptomyces</taxon>
    </lineage>
</organism>
<sequence>MPSDSPWRTPAFRHLFAATAASQLGTHIGYVAMPLVAALALDAGPGAVGLLATLSTAAFLLIGLPAGAWVDRLPRRPVLVAADLVRAALLASVPLAWWLDVLSLGQLYAVVLLGGCATVFFDVASQSYLPALVGPAALVRANSAVVGLQAVSTVGGRGAGGLAVSALGAPAAVAVHAVSYLLSALSLARIRVTEAPRPRVRRALRAEMREGIRHVFGHRELRALVLGAACANFGSAAINTMLPVLVTRQLGLSPALLGVYWAIGGVGTFAGSVCARPLAARFGYGRTLATAGFLVAPAGLLIPLFDRGGWMWVAALGSLLVSVKFGTDNVLGVSLRQRLTPPELLGRMNATFRFVLMGALAVAAGTSGLIGEYASVRAAMWTGGAFMALAFLPVFLSPVRKRRDLPADGRLEHDLPVGTRAG</sequence>
<feature type="transmembrane region" description="Helical" evidence="6">
    <location>
        <begin position="311"/>
        <end position="331"/>
    </location>
</feature>
<evidence type="ECO:0000313" key="9">
    <source>
        <dbReference type="Proteomes" id="UP000466345"/>
    </source>
</evidence>
<dbReference type="InterPro" id="IPR011701">
    <property type="entry name" value="MFS"/>
</dbReference>
<keyword evidence="2" id="KW-1003">Cell membrane</keyword>
<feature type="transmembrane region" description="Helical" evidence="6">
    <location>
        <begin position="48"/>
        <end position="70"/>
    </location>
</feature>
<feature type="transmembrane region" description="Helical" evidence="6">
    <location>
        <begin position="105"/>
        <end position="124"/>
    </location>
</feature>
<gene>
    <name evidence="8" type="ORF">SRB5_64570</name>
</gene>
<dbReference type="PANTHER" id="PTHR23513">
    <property type="entry name" value="INTEGRAL MEMBRANE EFFLUX PROTEIN-RELATED"/>
    <property type="match status" value="1"/>
</dbReference>
<accession>A0A7K0CS16</accession>
<keyword evidence="9" id="KW-1185">Reference proteome</keyword>
<name>A0A7K0CS16_9ACTN</name>
<dbReference type="GO" id="GO:0022857">
    <property type="term" value="F:transmembrane transporter activity"/>
    <property type="evidence" value="ECO:0007669"/>
    <property type="project" value="InterPro"/>
</dbReference>
<dbReference type="Proteomes" id="UP000466345">
    <property type="component" value="Unassembled WGS sequence"/>
</dbReference>
<feature type="transmembrane region" description="Helical" evidence="6">
    <location>
        <begin position="223"/>
        <end position="246"/>
    </location>
</feature>
<dbReference type="Gene3D" id="1.20.1250.20">
    <property type="entry name" value="MFS general substrate transporter like domains"/>
    <property type="match status" value="1"/>
</dbReference>
<dbReference type="EMBL" id="WEGJ01000049">
    <property type="protein sequence ID" value="MQY16259.1"/>
    <property type="molecule type" value="Genomic_DNA"/>
</dbReference>
<dbReference type="SUPFAM" id="SSF103473">
    <property type="entry name" value="MFS general substrate transporter"/>
    <property type="match status" value="1"/>
</dbReference>
<evidence type="ECO:0000256" key="2">
    <source>
        <dbReference type="ARBA" id="ARBA00022475"/>
    </source>
</evidence>
<dbReference type="InterPro" id="IPR036259">
    <property type="entry name" value="MFS_trans_sf"/>
</dbReference>
<evidence type="ECO:0000256" key="3">
    <source>
        <dbReference type="ARBA" id="ARBA00022692"/>
    </source>
</evidence>
<dbReference type="OrthoDB" id="9815525at2"/>
<keyword evidence="4 6" id="KW-1133">Transmembrane helix</keyword>
<dbReference type="GO" id="GO:0005886">
    <property type="term" value="C:plasma membrane"/>
    <property type="evidence" value="ECO:0007669"/>
    <property type="project" value="UniProtKB-SubCell"/>
</dbReference>
<dbReference type="InterPro" id="IPR020846">
    <property type="entry name" value="MFS_dom"/>
</dbReference>
<feature type="transmembrane region" description="Helical" evidence="6">
    <location>
        <begin position="171"/>
        <end position="192"/>
    </location>
</feature>
<feature type="transmembrane region" description="Helical" evidence="6">
    <location>
        <begin position="77"/>
        <end position="99"/>
    </location>
</feature>
<proteinExistence type="predicted"/>
<dbReference type="AlphaFoldDB" id="A0A7K0CS16"/>